<dbReference type="RefSeq" id="WP_006460252.1">
    <property type="nucleotide sequence ID" value="NZ_CP007030.1"/>
</dbReference>
<dbReference type="AlphaFoldDB" id="W0DY97"/>
<dbReference type="EMBL" id="CP007030">
    <property type="protein sequence ID" value="AHF01964.1"/>
    <property type="molecule type" value="Genomic_DNA"/>
</dbReference>
<keyword evidence="3" id="KW-0813">Transport</keyword>
<dbReference type="InterPro" id="IPR033900">
    <property type="entry name" value="Gram_neg_porin_domain"/>
</dbReference>
<dbReference type="CDD" id="cd00342">
    <property type="entry name" value="gram_neg_porins"/>
    <property type="match status" value="1"/>
</dbReference>
<dbReference type="eggNOG" id="COG3203">
    <property type="taxonomic scope" value="Bacteria"/>
</dbReference>
<dbReference type="HOGENOM" id="CLU_038238_3_1_6"/>
<keyword evidence="9" id="KW-0472">Membrane</keyword>
<keyword evidence="14" id="KW-1185">Reference proteome</keyword>
<keyword evidence="5" id="KW-0812">Transmembrane</keyword>
<protein>
    <submittedName>
        <fullName evidence="13">Porin</fullName>
    </submittedName>
</protein>
<accession>W0DY97</accession>
<dbReference type="PANTHER" id="PTHR34501">
    <property type="entry name" value="PROTEIN YDDL-RELATED"/>
    <property type="match status" value="1"/>
</dbReference>
<keyword evidence="7" id="KW-0406">Ion transport</keyword>
<comment type="subunit">
    <text evidence="2">Homotrimer.</text>
</comment>
<dbReference type="STRING" id="717772.THIAE_09530"/>
<dbReference type="Proteomes" id="UP000005380">
    <property type="component" value="Chromosome"/>
</dbReference>
<evidence type="ECO:0000256" key="3">
    <source>
        <dbReference type="ARBA" id="ARBA00022448"/>
    </source>
</evidence>
<evidence type="ECO:0000256" key="8">
    <source>
        <dbReference type="ARBA" id="ARBA00023114"/>
    </source>
</evidence>
<feature type="signal peptide" evidence="11">
    <location>
        <begin position="1"/>
        <end position="22"/>
    </location>
</feature>
<evidence type="ECO:0000256" key="2">
    <source>
        <dbReference type="ARBA" id="ARBA00011233"/>
    </source>
</evidence>
<feature type="chain" id="PRO_5004787164" evidence="11">
    <location>
        <begin position="23"/>
        <end position="369"/>
    </location>
</feature>
<evidence type="ECO:0000256" key="4">
    <source>
        <dbReference type="ARBA" id="ARBA00022452"/>
    </source>
</evidence>
<evidence type="ECO:0000256" key="1">
    <source>
        <dbReference type="ARBA" id="ARBA00004571"/>
    </source>
</evidence>
<keyword evidence="6 11" id="KW-0732">Signal</keyword>
<feature type="domain" description="Porin" evidence="12">
    <location>
        <begin position="8"/>
        <end position="344"/>
    </location>
</feature>
<dbReference type="GO" id="GO:0015288">
    <property type="term" value="F:porin activity"/>
    <property type="evidence" value="ECO:0007669"/>
    <property type="project" value="UniProtKB-KW"/>
</dbReference>
<evidence type="ECO:0000256" key="11">
    <source>
        <dbReference type="SAM" id="SignalP"/>
    </source>
</evidence>
<evidence type="ECO:0000256" key="5">
    <source>
        <dbReference type="ARBA" id="ARBA00022692"/>
    </source>
</evidence>
<dbReference type="KEGG" id="tao:THIAE_09530"/>
<dbReference type="GO" id="GO:0046930">
    <property type="term" value="C:pore complex"/>
    <property type="evidence" value="ECO:0007669"/>
    <property type="project" value="UniProtKB-KW"/>
</dbReference>
<dbReference type="OrthoDB" id="8957883at2"/>
<dbReference type="GO" id="GO:0006811">
    <property type="term" value="P:monoatomic ion transport"/>
    <property type="evidence" value="ECO:0007669"/>
    <property type="project" value="UniProtKB-KW"/>
</dbReference>
<dbReference type="InParanoid" id="W0DY97"/>
<comment type="subcellular location">
    <subcellularLocation>
        <location evidence="1">Cell outer membrane</location>
        <topology evidence="1">Multi-pass membrane protein</topology>
    </subcellularLocation>
</comment>
<keyword evidence="10" id="KW-0998">Cell outer membrane</keyword>
<dbReference type="Pfam" id="PF13609">
    <property type="entry name" value="Porin_4"/>
    <property type="match status" value="1"/>
</dbReference>
<proteinExistence type="predicted"/>
<reference evidence="13 14" key="1">
    <citation type="submission" date="2013-12" db="EMBL/GenBank/DDBJ databases">
        <authorList>
            <consortium name="DOE Joint Genome Institute"/>
            <person name="Kappler U."/>
            <person name="Huntemann M."/>
            <person name="Han J."/>
            <person name="Chen A."/>
            <person name="Kyrpides N."/>
            <person name="Mavromatis K."/>
            <person name="Markowitz V."/>
            <person name="Palaniappan K."/>
            <person name="Ivanova N."/>
            <person name="Schaumberg A."/>
            <person name="Pati A."/>
            <person name="Liolios K."/>
            <person name="Nordberg H.P."/>
            <person name="Cantor M.N."/>
            <person name="Hua S.X."/>
            <person name="Woyke T."/>
        </authorList>
    </citation>
    <scope>NUCLEOTIDE SEQUENCE [LARGE SCALE GENOMIC DNA]</scope>
    <source>
        <strain evidence="14">AL2</strain>
    </source>
</reference>
<evidence type="ECO:0000256" key="7">
    <source>
        <dbReference type="ARBA" id="ARBA00023065"/>
    </source>
</evidence>
<evidence type="ECO:0000259" key="12">
    <source>
        <dbReference type="Pfam" id="PF13609"/>
    </source>
</evidence>
<dbReference type="Gene3D" id="2.40.160.10">
    <property type="entry name" value="Porin"/>
    <property type="match status" value="1"/>
</dbReference>
<name>W0DY97_9GAMM</name>
<evidence type="ECO:0000313" key="14">
    <source>
        <dbReference type="Proteomes" id="UP000005380"/>
    </source>
</evidence>
<dbReference type="GO" id="GO:0009279">
    <property type="term" value="C:cell outer membrane"/>
    <property type="evidence" value="ECO:0007669"/>
    <property type="project" value="UniProtKB-SubCell"/>
</dbReference>
<dbReference type="PRINTS" id="PR00184">
    <property type="entry name" value="NEISSPPORIN"/>
</dbReference>
<dbReference type="PANTHER" id="PTHR34501:SF9">
    <property type="entry name" value="MAJOR OUTER MEMBRANE PROTEIN P.IA"/>
    <property type="match status" value="1"/>
</dbReference>
<evidence type="ECO:0000256" key="10">
    <source>
        <dbReference type="ARBA" id="ARBA00023237"/>
    </source>
</evidence>
<evidence type="ECO:0000256" key="6">
    <source>
        <dbReference type="ARBA" id="ARBA00022729"/>
    </source>
</evidence>
<organism evidence="13 14">
    <name type="scientific">Thiomicrospira aerophila AL3</name>
    <dbReference type="NCBI Taxonomy" id="717772"/>
    <lineage>
        <taxon>Bacteria</taxon>
        <taxon>Pseudomonadati</taxon>
        <taxon>Pseudomonadota</taxon>
        <taxon>Gammaproteobacteria</taxon>
        <taxon>Thiotrichales</taxon>
        <taxon>Piscirickettsiaceae</taxon>
        <taxon>Thiomicrospira</taxon>
    </lineage>
</organism>
<dbReference type="InterPro" id="IPR023614">
    <property type="entry name" value="Porin_dom_sf"/>
</dbReference>
<gene>
    <name evidence="13" type="ORF">THIAE_09530</name>
</gene>
<evidence type="ECO:0000313" key="13">
    <source>
        <dbReference type="EMBL" id="AHF01964.1"/>
    </source>
</evidence>
<sequence>MKKNILAVAIAGAMAAPLAANASAPTLYGQMNVAIDSVSDSGSYFANRNSRLGVKGSEDLGNGLKAVYQLETTLNMAQGNGGSGSNTGGNNGWGQLRNTFVGVSGGFGTVIAGRHDTPLRMIQPNDRFNDSFYLGNNTGRFGGLNVGTQIDGEDFELNGSGEDRLDNMVAYLSPNMNGFQVMFGGITNAANEKGRSLGNAYSAAVQYGSKRNGLFAAVGLTQRTDALYAADENIDQQNIRATVQYADSGLVVSAMYNQLNTKAIGTSPTKTDFGNHSNIVLGAAYTMGDFTPRAKIAFVSYDDFVLEGDKFKTKDATNYAIGLDYALGKKTRTFVEYGVLDKNNGNGVLSRLIDNKSTDVFTVGIAHSF</sequence>
<dbReference type="InterPro" id="IPR002299">
    <property type="entry name" value="Porin_Neis"/>
</dbReference>
<dbReference type="SUPFAM" id="SSF56935">
    <property type="entry name" value="Porins"/>
    <property type="match status" value="1"/>
</dbReference>
<dbReference type="InterPro" id="IPR050298">
    <property type="entry name" value="Gram-neg_bact_OMP"/>
</dbReference>
<keyword evidence="4" id="KW-1134">Transmembrane beta strand</keyword>
<evidence type="ECO:0000256" key="9">
    <source>
        <dbReference type="ARBA" id="ARBA00023136"/>
    </source>
</evidence>
<keyword evidence="8" id="KW-0626">Porin</keyword>